<protein>
    <recommendedName>
        <fullName evidence="2">FHA domain-containing protein</fullName>
    </recommendedName>
</protein>
<dbReference type="STRING" id="659018.ABB34_09005"/>
<sequence>MSRGPASLPPVRTLQVHFGNRQQPDQALGPGMQRIVRDASGQVRLGDDSVGPLLLARFCTDERGLWLQVASGVRGIHVNGRPVRRMALLRAGDSVHADGVEMLLRGDCAPATQPPQAPEAITGNGEDQRVLLRGVGGQHHGRAHALNRPRTIGRDAAADIVIDDPVFPELQARFECHGERVLLRDLGSPDGCRVNGVAVRHCWLRAGDQVVFEGNQRFVLEVPLGAAPTYLPAVAEEAVPAAETRPALVARPRQRRWPWLLLSALLMGVLISALLLFGAR</sequence>
<feature type="transmembrane region" description="Helical" evidence="1">
    <location>
        <begin position="257"/>
        <end position="277"/>
    </location>
</feature>
<keyword evidence="1" id="KW-0812">Transmembrane</keyword>
<dbReference type="Proteomes" id="UP000050940">
    <property type="component" value="Unassembled WGS sequence"/>
</dbReference>
<comment type="caution">
    <text evidence="3">The sequence shown here is derived from an EMBL/GenBank/DDBJ whole genome shotgun (WGS) entry which is preliminary data.</text>
</comment>
<gene>
    <name evidence="3" type="ORF">ABB34_09005</name>
</gene>
<feature type="domain" description="FHA" evidence="2">
    <location>
        <begin position="150"/>
        <end position="199"/>
    </location>
</feature>
<dbReference type="InterPro" id="IPR000253">
    <property type="entry name" value="FHA_dom"/>
</dbReference>
<proteinExistence type="predicted"/>
<name>A0A0R0DR52_9GAMM</name>
<evidence type="ECO:0000313" key="3">
    <source>
        <dbReference type="EMBL" id="KRG84591.1"/>
    </source>
</evidence>
<dbReference type="Gene3D" id="2.60.200.20">
    <property type="match status" value="1"/>
</dbReference>
<dbReference type="InterPro" id="IPR008984">
    <property type="entry name" value="SMAD_FHA_dom_sf"/>
</dbReference>
<organism evidence="3 4">
    <name type="scientific">Stenotrophomonas daejeonensis</name>
    <dbReference type="NCBI Taxonomy" id="659018"/>
    <lineage>
        <taxon>Bacteria</taxon>
        <taxon>Pseudomonadati</taxon>
        <taxon>Pseudomonadota</taxon>
        <taxon>Gammaproteobacteria</taxon>
        <taxon>Lysobacterales</taxon>
        <taxon>Lysobacteraceae</taxon>
        <taxon>Stenotrophomonas</taxon>
    </lineage>
</organism>
<reference evidence="3 4" key="1">
    <citation type="submission" date="2015-05" db="EMBL/GenBank/DDBJ databases">
        <title>Genome sequencing and analysis of members of genus Stenotrophomonas.</title>
        <authorList>
            <person name="Patil P.P."/>
            <person name="Midha S."/>
            <person name="Patil P.B."/>
        </authorList>
    </citation>
    <scope>NUCLEOTIDE SEQUENCE [LARGE SCALE GENOMIC DNA]</scope>
    <source>
        <strain evidence="3 4">JCM 16244</strain>
    </source>
</reference>
<dbReference type="EMBL" id="LDJP01000051">
    <property type="protein sequence ID" value="KRG84591.1"/>
    <property type="molecule type" value="Genomic_DNA"/>
</dbReference>
<dbReference type="Pfam" id="PF00498">
    <property type="entry name" value="FHA"/>
    <property type="match status" value="1"/>
</dbReference>
<evidence type="ECO:0000313" key="4">
    <source>
        <dbReference type="Proteomes" id="UP000050940"/>
    </source>
</evidence>
<dbReference type="AlphaFoldDB" id="A0A0R0DR52"/>
<accession>A0A0R0DR52</accession>
<dbReference type="SMART" id="SM00240">
    <property type="entry name" value="FHA"/>
    <property type="match status" value="1"/>
</dbReference>
<keyword evidence="1" id="KW-1133">Transmembrane helix</keyword>
<dbReference type="SUPFAM" id="SSF49879">
    <property type="entry name" value="SMAD/FHA domain"/>
    <property type="match status" value="1"/>
</dbReference>
<dbReference type="CDD" id="cd00060">
    <property type="entry name" value="FHA"/>
    <property type="match status" value="2"/>
</dbReference>
<keyword evidence="1" id="KW-0472">Membrane</keyword>
<dbReference type="PATRIC" id="fig|659018.3.peg.1819"/>
<dbReference type="PROSITE" id="PS50006">
    <property type="entry name" value="FHA_DOMAIN"/>
    <property type="match status" value="1"/>
</dbReference>
<keyword evidence="4" id="KW-1185">Reference proteome</keyword>
<evidence type="ECO:0000259" key="2">
    <source>
        <dbReference type="PROSITE" id="PS50006"/>
    </source>
</evidence>
<evidence type="ECO:0000256" key="1">
    <source>
        <dbReference type="SAM" id="Phobius"/>
    </source>
</evidence>